<reference evidence="9 10" key="1">
    <citation type="journal article" date="2019" name="Int. J. Syst. Evol. Microbiol.">
        <title>The Global Catalogue of Microorganisms (GCM) 10K type strain sequencing project: providing services to taxonomists for standard genome sequencing and annotation.</title>
        <authorList>
            <consortium name="The Broad Institute Genomics Platform"/>
            <consortium name="The Broad Institute Genome Sequencing Center for Infectious Disease"/>
            <person name="Wu L."/>
            <person name="Ma J."/>
        </authorList>
    </citation>
    <scope>NUCLEOTIDE SEQUENCE [LARGE SCALE GENOMIC DNA]</scope>
    <source>
        <strain evidence="9 10">JCM 15749</strain>
    </source>
</reference>
<keyword evidence="3" id="KW-1003">Cell membrane</keyword>
<organism evidence="9 10">
    <name type="scientific">Aeromicrobium halocynthiae</name>
    <dbReference type="NCBI Taxonomy" id="560557"/>
    <lineage>
        <taxon>Bacteria</taxon>
        <taxon>Bacillati</taxon>
        <taxon>Actinomycetota</taxon>
        <taxon>Actinomycetes</taxon>
        <taxon>Propionibacteriales</taxon>
        <taxon>Nocardioidaceae</taxon>
        <taxon>Aeromicrobium</taxon>
    </lineage>
</organism>
<evidence type="ECO:0000256" key="7">
    <source>
        <dbReference type="SAM" id="Phobius"/>
    </source>
</evidence>
<feature type="domain" description="Tripartite ATP-independent periplasmic transporters DctQ component" evidence="8">
    <location>
        <begin position="29"/>
        <end position="154"/>
    </location>
</feature>
<feature type="transmembrane region" description="Helical" evidence="7">
    <location>
        <begin position="12"/>
        <end position="37"/>
    </location>
</feature>
<keyword evidence="10" id="KW-1185">Reference proteome</keyword>
<dbReference type="InterPro" id="IPR055348">
    <property type="entry name" value="DctQ"/>
</dbReference>
<keyword evidence="6 7" id="KW-0472">Membrane</keyword>
<evidence type="ECO:0000259" key="8">
    <source>
        <dbReference type="Pfam" id="PF04290"/>
    </source>
</evidence>
<comment type="subcellular location">
    <subcellularLocation>
        <location evidence="1">Cell membrane</location>
        <topology evidence="1">Multi-pass membrane protein</topology>
    </subcellularLocation>
</comment>
<evidence type="ECO:0000313" key="10">
    <source>
        <dbReference type="Proteomes" id="UP001501480"/>
    </source>
</evidence>
<evidence type="ECO:0000256" key="3">
    <source>
        <dbReference type="ARBA" id="ARBA00022475"/>
    </source>
</evidence>
<gene>
    <name evidence="9" type="ORF">GCM10009821_10900</name>
</gene>
<proteinExistence type="predicted"/>
<comment type="caution">
    <text evidence="9">The sequence shown here is derived from an EMBL/GenBank/DDBJ whole genome shotgun (WGS) entry which is preliminary data.</text>
</comment>
<name>A0ABN2VV89_9ACTN</name>
<evidence type="ECO:0000256" key="5">
    <source>
        <dbReference type="ARBA" id="ARBA00022989"/>
    </source>
</evidence>
<feature type="transmembrane region" description="Helical" evidence="7">
    <location>
        <begin position="97"/>
        <end position="117"/>
    </location>
</feature>
<dbReference type="RefSeq" id="WP_344325526.1">
    <property type="nucleotide sequence ID" value="NZ_BAAAPY010000002.1"/>
</dbReference>
<accession>A0ABN2VV89</accession>
<feature type="transmembrane region" description="Helical" evidence="7">
    <location>
        <begin position="57"/>
        <end position="76"/>
    </location>
</feature>
<keyword evidence="5 7" id="KW-1133">Transmembrane helix</keyword>
<protein>
    <recommendedName>
        <fullName evidence="8">Tripartite ATP-independent periplasmic transporters DctQ component domain-containing protein</fullName>
    </recommendedName>
</protein>
<sequence>MDRLTSAYRLWGGVKLAGALVSGIAIFAMMLFIVADVVSRNYLGGSIAGSFEVAQNYFMPLAVFPALAYVYAAGVLPRMDLLRDRLPDALRHAITHVLVVLEVVLLVVLVHYTWVYAMSGMDRGVAFPAGGSLYTLWPLFFLVPVAFAMVLIETLFVLGRNVLGSEVSLTFAEAQEEARP</sequence>
<keyword evidence="4 7" id="KW-0812">Transmembrane</keyword>
<dbReference type="EMBL" id="BAAAPY010000002">
    <property type="protein sequence ID" value="GAA2074132.1"/>
    <property type="molecule type" value="Genomic_DNA"/>
</dbReference>
<evidence type="ECO:0000256" key="4">
    <source>
        <dbReference type="ARBA" id="ARBA00022692"/>
    </source>
</evidence>
<dbReference type="Pfam" id="PF04290">
    <property type="entry name" value="DctQ"/>
    <property type="match status" value="1"/>
</dbReference>
<evidence type="ECO:0000256" key="6">
    <source>
        <dbReference type="ARBA" id="ARBA00023136"/>
    </source>
</evidence>
<evidence type="ECO:0000256" key="2">
    <source>
        <dbReference type="ARBA" id="ARBA00022448"/>
    </source>
</evidence>
<evidence type="ECO:0000313" key="9">
    <source>
        <dbReference type="EMBL" id="GAA2074132.1"/>
    </source>
</evidence>
<keyword evidence="2" id="KW-0813">Transport</keyword>
<dbReference type="Proteomes" id="UP001501480">
    <property type="component" value="Unassembled WGS sequence"/>
</dbReference>
<evidence type="ECO:0000256" key="1">
    <source>
        <dbReference type="ARBA" id="ARBA00004651"/>
    </source>
</evidence>
<feature type="transmembrane region" description="Helical" evidence="7">
    <location>
        <begin position="137"/>
        <end position="158"/>
    </location>
</feature>